<dbReference type="NCBIfam" id="NF040521">
    <property type="entry name" value="C45_proenzyme"/>
    <property type="match status" value="1"/>
</dbReference>
<evidence type="ECO:0000259" key="1">
    <source>
        <dbReference type="Pfam" id="PF03417"/>
    </source>
</evidence>
<sequence length="375" mass="41791">MENRKKCSLTPRTPDYRIFSNMLNSDSTISWMHTSGTPEEIGYALGCYGRDAVHGPLQDTQLWKDITDKRHYVRVTQLMEATRQFFPQQWSELEGLAEGLDLPFEQVFAWNSRGDLLMDTADGCTSVMLPGPNITLAHNEDGLPCLKGYCFVAEVHPQDGIPFFAFCYPGSIPGHTFSHLQDGRTLTVNNLRLQGQGSDIPRMVLSRSLLSCATFPDMLDMLEKYPPCGGFHFSIVDAKTGRLVSVETGAGVTRKRQVSRPQVHANHALFHPSLTVQHITNSSHDRQLRGQALLALGIDDPLQILRDQCQDGLPVYREDKDDPDNENTLATVVFSFSKQAITWSIYSDRQGAPAFSSQTQYDTASINRGVASTFS</sequence>
<dbReference type="InterPro" id="IPR005079">
    <property type="entry name" value="Peptidase_C45_hydrolase"/>
</dbReference>
<dbReference type="Proteomes" id="UP000325606">
    <property type="component" value="Chromosome"/>
</dbReference>
<feature type="domain" description="Peptidase C45 hydrolase" evidence="1">
    <location>
        <begin position="135"/>
        <end position="344"/>
    </location>
</feature>
<dbReference type="InterPro" id="IPR047801">
    <property type="entry name" value="Peptidase_C45"/>
</dbReference>
<accession>A0A5J6LDT5</accession>
<keyword evidence="3" id="KW-1185">Reference proteome</keyword>
<protein>
    <submittedName>
        <fullName evidence="2">6-aminopenicillanic acid acyl-transferase</fullName>
    </submittedName>
</protein>
<keyword evidence="2" id="KW-0808">Transferase</keyword>
<evidence type="ECO:0000313" key="2">
    <source>
        <dbReference type="EMBL" id="QEW06402.1"/>
    </source>
</evidence>
<gene>
    <name evidence="2" type="ORF">F5I99_07720</name>
</gene>
<dbReference type="PANTHER" id="PTHR34180">
    <property type="entry name" value="PEPTIDASE C45"/>
    <property type="match status" value="1"/>
</dbReference>
<dbReference type="Pfam" id="PF03417">
    <property type="entry name" value="AAT"/>
    <property type="match status" value="1"/>
</dbReference>
<proteinExistence type="predicted"/>
<dbReference type="KEGG" id="nik:F5I99_07720"/>
<name>A0A5J6LDT5_9GAMM</name>
<dbReference type="Gene3D" id="3.60.60.10">
    <property type="entry name" value="Penicillin V Acylase, Chain A"/>
    <property type="match status" value="1"/>
</dbReference>
<dbReference type="EMBL" id="CP044222">
    <property type="protein sequence ID" value="QEW06402.1"/>
    <property type="molecule type" value="Genomic_DNA"/>
</dbReference>
<reference evidence="2 3" key="1">
    <citation type="submission" date="2019-09" db="EMBL/GenBank/DDBJ databases">
        <title>Nitrincola iocasae sp. nov., a bacterium isolated from the sediment collected at a cold seep field in South China Sea.</title>
        <authorList>
            <person name="Zhang H."/>
            <person name="Wang H."/>
            <person name="Li C."/>
        </authorList>
    </citation>
    <scope>NUCLEOTIDE SEQUENCE [LARGE SCALE GENOMIC DNA]</scope>
    <source>
        <strain evidence="2 3">KXZD1103</strain>
    </source>
</reference>
<dbReference type="InterPro" id="IPR047794">
    <property type="entry name" value="C45_proenzyme-like"/>
</dbReference>
<dbReference type="PANTHER" id="PTHR34180:SF1">
    <property type="entry name" value="BETA-ALANYL-DOPAMINE_CARCININE HYDROLASE"/>
    <property type="match status" value="1"/>
</dbReference>
<organism evidence="2 3">
    <name type="scientific">Nitrincola iocasae</name>
    <dbReference type="NCBI Taxonomy" id="2614693"/>
    <lineage>
        <taxon>Bacteria</taxon>
        <taxon>Pseudomonadati</taxon>
        <taxon>Pseudomonadota</taxon>
        <taxon>Gammaproteobacteria</taxon>
        <taxon>Oceanospirillales</taxon>
        <taxon>Oceanospirillaceae</taxon>
        <taxon>Nitrincola</taxon>
    </lineage>
</organism>
<dbReference type="GO" id="GO:0016740">
    <property type="term" value="F:transferase activity"/>
    <property type="evidence" value="ECO:0007669"/>
    <property type="project" value="UniProtKB-KW"/>
</dbReference>
<dbReference type="AlphaFoldDB" id="A0A5J6LDT5"/>
<evidence type="ECO:0000313" key="3">
    <source>
        <dbReference type="Proteomes" id="UP000325606"/>
    </source>
</evidence>